<proteinExistence type="predicted"/>
<name>A0A6B2LUD0_9EUKA</name>
<protein>
    <submittedName>
        <fullName evidence="2">Uncharacterized protein</fullName>
    </submittedName>
</protein>
<organism evidence="2">
    <name type="scientific">Arcella intermedia</name>
    <dbReference type="NCBI Taxonomy" id="1963864"/>
    <lineage>
        <taxon>Eukaryota</taxon>
        <taxon>Amoebozoa</taxon>
        <taxon>Tubulinea</taxon>
        <taxon>Elardia</taxon>
        <taxon>Arcellinida</taxon>
        <taxon>Sphaerothecina</taxon>
        <taxon>Arcellidae</taxon>
        <taxon>Arcella</taxon>
    </lineage>
</organism>
<reference evidence="2" key="1">
    <citation type="journal article" date="2020" name="J. Eukaryot. Microbiol.">
        <title>De novo Sequencing, Assembly and Annotation of the Transcriptome for the Free-Living Testate Amoeba Arcella intermedia.</title>
        <authorList>
            <person name="Ribeiro G.M."/>
            <person name="Porfirio-Sousa A.L."/>
            <person name="Maurer-Alcala X.X."/>
            <person name="Katz L.A."/>
            <person name="Lahr D.J.G."/>
        </authorList>
    </citation>
    <scope>NUCLEOTIDE SEQUENCE</scope>
</reference>
<dbReference type="AlphaFoldDB" id="A0A6B2LUD0"/>
<dbReference type="EMBL" id="GIBP01011863">
    <property type="protein sequence ID" value="NDV40832.1"/>
    <property type="molecule type" value="Transcribed_RNA"/>
</dbReference>
<feature type="signal peptide" evidence="1">
    <location>
        <begin position="1"/>
        <end position="18"/>
    </location>
</feature>
<evidence type="ECO:0000313" key="2">
    <source>
        <dbReference type="EMBL" id="NDV40832.1"/>
    </source>
</evidence>
<feature type="chain" id="PRO_5025401380" evidence="1">
    <location>
        <begin position="19"/>
        <end position="89"/>
    </location>
</feature>
<keyword evidence="1" id="KW-0732">Signal</keyword>
<sequence length="89" mass="9843">MSLSLLLLLCVDRQSVVFIDSDDQTLLLQVPQRYPRHASIHLEPFANNRGGNELILGDISEQLIIGFLIQDDLVSDLVLDASLTSPLLS</sequence>
<accession>A0A6B2LUD0</accession>
<evidence type="ECO:0000256" key="1">
    <source>
        <dbReference type="SAM" id="SignalP"/>
    </source>
</evidence>